<gene>
    <name evidence="1" type="ORF">EVAR_48038_1</name>
</gene>
<organism evidence="1 2">
    <name type="scientific">Eumeta variegata</name>
    <name type="common">Bagworm moth</name>
    <name type="synonym">Eumeta japonica</name>
    <dbReference type="NCBI Taxonomy" id="151549"/>
    <lineage>
        <taxon>Eukaryota</taxon>
        <taxon>Metazoa</taxon>
        <taxon>Ecdysozoa</taxon>
        <taxon>Arthropoda</taxon>
        <taxon>Hexapoda</taxon>
        <taxon>Insecta</taxon>
        <taxon>Pterygota</taxon>
        <taxon>Neoptera</taxon>
        <taxon>Endopterygota</taxon>
        <taxon>Lepidoptera</taxon>
        <taxon>Glossata</taxon>
        <taxon>Ditrysia</taxon>
        <taxon>Tineoidea</taxon>
        <taxon>Psychidae</taxon>
        <taxon>Oiketicinae</taxon>
        <taxon>Eumeta</taxon>
    </lineage>
</organism>
<keyword evidence="2" id="KW-1185">Reference proteome</keyword>
<evidence type="ECO:0000313" key="2">
    <source>
        <dbReference type="Proteomes" id="UP000299102"/>
    </source>
</evidence>
<comment type="caution">
    <text evidence="1">The sequence shown here is derived from an EMBL/GenBank/DDBJ whole genome shotgun (WGS) entry which is preliminary data.</text>
</comment>
<evidence type="ECO:0000313" key="1">
    <source>
        <dbReference type="EMBL" id="GBP62693.1"/>
    </source>
</evidence>
<name>A0A4C1XHP6_EUMVA</name>
<dbReference type="AlphaFoldDB" id="A0A4C1XHP6"/>
<sequence length="90" mass="9771">MPRLCNQRLRRGPAQAARAILRPPAAAVSAARAASGIGIAQRFGNECPITSSLRPCEVIEVVTSRGREVVEVVTLQYWDKDPPFRAVTLS</sequence>
<accession>A0A4C1XHP6</accession>
<dbReference type="EMBL" id="BGZK01000847">
    <property type="protein sequence ID" value="GBP62693.1"/>
    <property type="molecule type" value="Genomic_DNA"/>
</dbReference>
<dbReference type="Proteomes" id="UP000299102">
    <property type="component" value="Unassembled WGS sequence"/>
</dbReference>
<reference evidence="1 2" key="1">
    <citation type="journal article" date="2019" name="Commun. Biol.">
        <title>The bagworm genome reveals a unique fibroin gene that provides high tensile strength.</title>
        <authorList>
            <person name="Kono N."/>
            <person name="Nakamura H."/>
            <person name="Ohtoshi R."/>
            <person name="Tomita M."/>
            <person name="Numata K."/>
            <person name="Arakawa K."/>
        </authorList>
    </citation>
    <scope>NUCLEOTIDE SEQUENCE [LARGE SCALE GENOMIC DNA]</scope>
</reference>
<protein>
    <submittedName>
        <fullName evidence="1">Uncharacterized protein</fullName>
    </submittedName>
</protein>
<proteinExistence type="predicted"/>